<proteinExistence type="predicted"/>
<accession>A0ABU0LJY4</accession>
<evidence type="ECO:0000313" key="1">
    <source>
        <dbReference type="EMBL" id="MDQ0507420.1"/>
    </source>
</evidence>
<name>A0ABU0LJY4_XANAG</name>
<dbReference type="Proteomes" id="UP001241747">
    <property type="component" value="Unassembled WGS sequence"/>
</dbReference>
<protein>
    <submittedName>
        <fullName evidence="1">Uncharacterized protein</fullName>
    </submittedName>
</protein>
<dbReference type="RefSeq" id="WP_237345805.1">
    <property type="nucleotide sequence ID" value="NZ_JABWGX010000013.1"/>
</dbReference>
<reference evidence="1 2" key="1">
    <citation type="submission" date="2023-07" db="EMBL/GenBank/DDBJ databases">
        <title>Genomic Encyclopedia of Type Strains, Phase IV (KMG-IV): sequencing the most valuable type-strain genomes for metagenomic binning, comparative biology and taxonomic classification.</title>
        <authorList>
            <person name="Goeker M."/>
        </authorList>
    </citation>
    <scope>NUCLEOTIDE SEQUENCE [LARGE SCALE GENOMIC DNA]</scope>
    <source>
        <strain evidence="1 2">DSM 3770</strain>
    </source>
</reference>
<sequence length="61" mass="6306">MPKATDVSNTVSRRAEDAATITLMLLKATILGPRHGGALAEAEPKRPVLAGGAAHKVKEGM</sequence>
<evidence type="ECO:0000313" key="2">
    <source>
        <dbReference type="Proteomes" id="UP001241747"/>
    </source>
</evidence>
<organism evidence="1 2">
    <name type="scientific">Xanthobacter agilis</name>
    <dbReference type="NCBI Taxonomy" id="47492"/>
    <lineage>
        <taxon>Bacteria</taxon>
        <taxon>Pseudomonadati</taxon>
        <taxon>Pseudomonadota</taxon>
        <taxon>Alphaproteobacteria</taxon>
        <taxon>Hyphomicrobiales</taxon>
        <taxon>Xanthobacteraceae</taxon>
        <taxon>Xanthobacter</taxon>
    </lineage>
</organism>
<dbReference type="EMBL" id="JAUSVY010000018">
    <property type="protein sequence ID" value="MDQ0507420.1"/>
    <property type="molecule type" value="Genomic_DNA"/>
</dbReference>
<gene>
    <name evidence="1" type="ORF">QOZ94_004244</name>
</gene>
<comment type="caution">
    <text evidence="1">The sequence shown here is derived from an EMBL/GenBank/DDBJ whole genome shotgun (WGS) entry which is preliminary data.</text>
</comment>
<keyword evidence="2" id="KW-1185">Reference proteome</keyword>